<feature type="transmembrane region" description="Helical" evidence="1">
    <location>
        <begin position="125"/>
        <end position="146"/>
    </location>
</feature>
<dbReference type="PANTHER" id="PTHR40031">
    <property type="entry name" value="HYPOTHETICAL MEMBRANE SPANNING PROTEIN"/>
    <property type="match status" value="1"/>
</dbReference>
<dbReference type="Pfam" id="PF04307">
    <property type="entry name" value="YdjM"/>
    <property type="match status" value="1"/>
</dbReference>
<feature type="transmembrane region" description="Helical" evidence="1">
    <location>
        <begin position="62"/>
        <end position="80"/>
    </location>
</feature>
<dbReference type="PANTHER" id="PTHR40031:SF1">
    <property type="entry name" value="MEMBRANE-BOUND METAL-DEPENDENT HYDROLASE"/>
    <property type="match status" value="1"/>
</dbReference>
<proteinExistence type="predicted"/>
<comment type="caution">
    <text evidence="2">The sequence shown here is derived from an EMBL/GenBank/DDBJ whole genome shotgun (WGS) entry which is preliminary data.</text>
</comment>
<keyword evidence="1" id="KW-0472">Membrane</keyword>
<accession>A0A7Y0KD59</accession>
<dbReference type="InterPro" id="IPR007404">
    <property type="entry name" value="YdjM-like"/>
</dbReference>
<keyword evidence="2" id="KW-0378">Hydrolase</keyword>
<reference evidence="2 3" key="1">
    <citation type="submission" date="2020-04" db="EMBL/GenBank/DDBJ databases">
        <title>Bacillus sp. UniB3 isolated from commercial digestive syrup.</title>
        <authorList>
            <person name="Thorat V."/>
            <person name="Kirdat K."/>
            <person name="Tiwarekar B."/>
            <person name="Yadav A."/>
        </authorList>
    </citation>
    <scope>NUCLEOTIDE SEQUENCE [LARGE SCALE GENOMIC DNA]</scope>
    <source>
        <strain evidence="2 3">UniB3</strain>
    </source>
</reference>
<dbReference type="Proteomes" id="UP000588491">
    <property type="component" value="Unassembled WGS sequence"/>
</dbReference>
<dbReference type="EMBL" id="JABBPK010000001">
    <property type="protein sequence ID" value="NMO79434.1"/>
    <property type="molecule type" value="Genomic_DNA"/>
</dbReference>
<evidence type="ECO:0000256" key="1">
    <source>
        <dbReference type="SAM" id="Phobius"/>
    </source>
</evidence>
<evidence type="ECO:0000313" key="3">
    <source>
        <dbReference type="Proteomes" id="UP000588491"/>
    </source>
</evidence>
<evidence type="ECO:0000313" key="2">
    <source>
        <dbReference type="EMBL" id="NMO79434.1"/>
    </source>
</evidence>
<feature type="transmembrane region" description="Helical" evidence="1">
    <location>
        <begin position="92"/>
        <end position="113"/>
    </location>
</feature>
<dbReference type="AlphaFoldDB" id="A0A7Y0KD59"/>
<sequence length="288" mass="33034">MDTITHTLFGVGIYQSVNKEKMNKKQKYALLITSIGASQIPDIDVISQLWDTTGQYQMWHRGITHSIFLAPLWALFFYIINRLVFKTKGIQSYFIALLAVFIHNTSDVFNAWGTGYLEPFSSVRLTFGTVPIVDLVIWFIFLLTFIGSKLYPKVKTHVLFRIGWVLIVLHIAIQSIQGSILYKNYKTDYQDLALSASFVPWHFTVIGKNDNTIDIINDSLLTKADFVERITSSNEADLNLLFAENPAAATLYKWSPFVVVVDDNNRIGIYDPRFYRNGDSFLGEYWDK</sequence>
<keyword evidence="1" id="KW-0812">Transmembrane</keyword>
<organism evidence="2 3">
    <name type="scientific">Niallia alba</name>
    <dbReference type="NCBI Taxonomy" id="2729105"/>
    <lineage>
        <taxon>Bacteria</taxon>
        <taxon>Bacillati</taxon>
        <taxon>Bacillota</taxon>
        <taxon>Bacilli</taxon>
        <taxon>Bacillales</taxon>
        <taxon>Bacillaceae</taxon>
        <taxon>Niallia</taxon>
    </lineage>
</organism>
<feature type="transmembrane region" description="Helical" evidence="1">
    <location>
        <begin position="158"/>
        <end position="176"/>
    </location>
</feature>
<name>A0A7Y0KD59_9BACI</name>
<keyword evidence="3" id="KW-1185">Reference proteome</keyword>
<dbReference type="InterPro" id="IPR053170">
    <property type="entry name" value="Transcription_regulator"/>
</dbReference>
<gene>
    <name evidence="2" type="ORF">HHU08_21075</name>
</gene>
<dbReference type="GO" id="GO:0016787">
    <property type="term" value="F:hydrolase activity"/>
    <property type="evidence" value="ECO:0007669"/>
    <property type="project" value="UniProtKB-KW"/>
</dbReference>
<keyword evidence="1" id="KW-1133">Transmembrane helix</keyword>
<dbReference type="RefSeq" id="WP_169189240.1">
    <property type="nucleotide sequence ID" value="NZ_JABBPK010000001.1"/>
</dbReference>
<protein>
    <submittedName>
        <fullName evidence="2">Metal-dependent hydrolase</fullName>
    </submittedName>
</protein>